<keyword evidence="5" id="KW-1185">Reference proteome</keyword>
<dbReference type="CDD" id="cd04301">
    <property type="entry name" value="NAT_SF"/>
    <property type="match status" value="1"/>
</dbReference>
<keyword evidence="2" id="KW-0012">Acyltransferase</keyword>
<evidence type="ECO:0000313" key="5">
    <source>
        <dbReference type="Proteomes" id="UP000681340"/>
    </source>
</evidence>
<dbReference type="InterPro" id="IPR000182">
    <property type="entry name" value="GNAT_dom"/>
</dbReference>
<name>A0A919SKD9_9ACTN</name>
<proteinExistence type="predicted"/>
<evidence type="ECO:0000313" key="4">
    <source>
        <dbReference type="EMBL" id="GIM73319.1"/>
    </source>
</evidence>
<dbReference type="SUPFAM" id="SSF55729">
    <property type="entry name" value="Acyl-CoA N-acyltransferases (Nat)"/>
    <property type="match status" value="1"/>
</dbReference>
<evidence type="ECO:0000259" key="3">
    <source>
        <dbReference type="PROSITE" id="PS51186"/>
    </source>
</evidence>
<comment type="caution">
    <text evidence="4">The sequence shown here is derived from an EMBL/GenBank/DDBJ whole genome shotgun (WGS) entry which is preliminary data.</text>
</comment>
<dbReference type="PROSITE" id="PS51186">
    <property type="entry name" value="GNAT"/>
    <property type="match status" value="1"/>
</dbReference>
<protein>
    <recommendedName>
        <fullName evidence="3">N-acetyltransferase domain-containing protein</fullName>
    </recommendedName>
</protein>
<dbReference type="GO" id="GO:0016747">
    <property type="term" value="F:acyltransferase activity, transferring groups other than amino-acyl groups"/>
    <property type="evidence" value="ECO:0007669"/>
    <property type="project" value="InterPro"/>
</dbReference>
<evidence type="ECO:0000256" key="2">
    <source>
        <dbReference type="ARBA" id="ARBA00023315"/>
    </source>
</evidence>
<dbReference type="PANTHER" id="PTHR43877:SF2">
    <property type="entry name" value="AMINOALKYLPHOSPHONATE N-ACETYLTRANSFERASE-RELATED"/>
    <property type="match status" value="1"/>
</dbReference>
<dbReference type="InterPro" id="IPR016181">
    <property type="entry name" value="Acyl_CoA_acyltransferase"/>
</dbReference>
<dbReference type="EMBL" id="BOQL01000044">
    <property type="protein sequence ID" value="GIM73319.1"/>
    <property type="molecule type" value="Genomic_DNA"/>
</dbReference>
<dbReference type="Proteomes" id="UP000681340">
    <property type="component" value="Unassembled WGS sequence"/>
</dbReference>
<dbReference type="InterPro" id="IPR050832">
    <property type="entry name" value="Bact_Acetyltransf"/>
</dbReference>
<evidence type="ECO:0000256" key="1">
    <source>
        <dbReference type="ARBA" id="ARBA00022679"/>
    </source>
</evidence>
<dbReference type="Pfam" id="PF00583">
    <property type="entry name" value="Acetyltransf_1"/>
    <property type="match status" value="1"/>
</dbReference>
<feature type="domain" description="N-acetyltransferase" evidence="3">
    <location>
        <begin position="9"/>
        <end position="163"/>
    </location>
</feature>
<keyword evidence="1" id="KW-0808">Transferase</keyword>
<reference evidence="4" key="1">
    <citation type="submission" date="2021-03" db="EMBL/GenBank/DDBJ databases">
        <title>Whole genome shotgun sequence of Actinoplanes auranticolor NBRC 12245.</title>
        <authorList>
            <person name="Komaki H."/>
            <person name="Tamura T."/>
        </authorList>
    </citation>
    <scope>NUCLEOTIDE SEQUENCE</scope>
    <source>
        <strain evidence="4">NBRC 12245</strain>
    </source>
</reference>
<dbReference type="Gene3D" id="3.40.630.30">
    <property type="match status" value="1"/>
</dbReference>
<organism evidence="4 5">
    <name type="scientific">Actinoplanes auranticolor</name>
    <dbReference type="NCBI Taxonomy" id="47988"/>
    <lineage>
        <taxon>Bacteria</taxon>
        <taxon>Bacillati</taxon>
        <taxon>Actinomycetota</taxon>
        <taxon>Actinomycetes</taxon>
        <taxon>Micromonosporales</taxon>
        <taxon>Micromonosporaceae</taxon>
        <taxon>Actinoplanes</taxon>
    </lineage>
</organism>
<gene>
    <name evidence="4" type="ORF">Aau02nite_55440</name>
</gene>
<dbReference type="AlphaFoldDB" id="A0A919SKD9"/>
<dbReference type="RefSeq" id="WP_212991479.1">
    <property type="nucleotide sequence ID" value="NZ_BAABEA010000054.1"/>
</dbReference>
<accession>A0A919SKD9</accession>
<dbReference type="PANTHER" id="PTHR43877">
    <property type="entry name" value="AMINOALKYLPHOSPHONATE N-ACETYLTRANSFERASE-RELATED-RELATED"/>
    <property type="match status" value="1"/>
</dbReference>
<sequence>MCDSPTVAVHLLADRPDLVVPVARLRWQEWGTEPGRQDLRWWIDVTGSEAGRTAPHVAFVAVSEADEAVGAVSIAPADLPERPALSPWVVGMIVQADRRGSGIGGALMSALQQWAAVSGISRLWVATGGPAVEFYRRCGWTVAEVLDRDNGEQATILTVRPGEPTRS</sequence>